<dbReference type="Pfam" id="PF12616">
    <property type="entry name" value="DUF3775"/>
    <property type="match status" value="1"/>
</dbReference>
<accession>A0A238K8W8</accession>
<dbReference type="AlphaFoldDB" id="A0A238K8W8"/>
<evidence type="ECO:0008006" key="3">
    <source>
        <dbReference type="Google" id="ProtNLM"/>
    </source>
</evidence>
<gene>
    <name evidence="1" type="ORF">MAA8898_01985</name>
</gene>
<keyword evidence="2" id="KW-1185">Reference proteome</keyword>
<dbReference type="OrthoDB" id="5641374at2"/>
<evidence type="ECO:0000313" key="2">
    <source>
        <dbReference type="Proteomes" id="UP000207598"/>
    </source>
</evidence>
<organism evidence="1 2">
    <name type="scientific">Maliponia aquimaris</name>
    <dbReference type="NCBI Taxonomy" id="1673631"/>
    <lineage>
        <taxon>Bacteria</taxon>
        <taxon>Pseudomonadati</taxon>
        <taxon>Pseudomonadota</taxon>
        <taxon>Alphaproteobacteria</taxon>
        <taxon>Rhodobacterales</taxon>
        <taxon>Paracoccaceae</taxon>
        <taxon>Maliponia</taxon>
    </lineage>
</organism>
<name>A0A238K8W8_9RHOB</name>
<protein>
    <recommendedName>
        <fullName evidence="3">DUF3775 domain-containing protein</fullName>
    </recommendedName>
</protein>
<reference evidence="1 2" key="1">
    <citation type="submission" date="2017-05" db="EMBL/GenBank/DDBJ databases">
        <authorList>
            <person name="Song R."/>
            <person name="Chenine A.L."/>
            <person name="Ruprecht R.M."/>
        </authorList>
    </citation>
    <scope>NUCLEOTIDE SEQUENCE [LARGE SCALE GENOMIC DNA]</scope>
    <source>
        <strain evidence="1 2">CECT 8898</strain>
    </source>
</reference>
<dbReference type="RefSeq" id="WP_094020798.1">
    <property type="nucleotide sequence ID" value="NZ_FXYF01000004.1"/>
</dbReference>
<proteinExistence type="predicted"/>
<evidence type="ECO:0000313" key="1">
    <source>
        <dbReference type="EMBL" id="SMX39340.1"/>
    </source>
</evidence>
<sequence length="109" mass="11926">MENISPNKVAAVILMARELGRAEGELRGLIDRMDEEEQAALVAVMWVGRGAFEPEDWDEAYQTAMAEATTPTADYLIGTPHLADHLEAGLEAYGFDATGEEDDLMRRGA</sequence>
<dbReference type="InterPro" id="IPR022254">
    <property type="entry name" value="DUF3775"/>
</dbReference>
<dbReference type="Proteomes" id="UP000207598">
    <property type="component" value="Unassembled WGS sequence"/>
</dbReference>
<dbReference type="EMBL" id="FXYF01000004">
    <property type="protein sequence ID" value="SMX39340.1"/>
    <property type="molecule type" value="Genomic_DNA"/>
</dbReference>